<dbReference type="InterPro" id="IPR027417">
    <property type="entry name" value="P-loop_NTPase"/>
</dbReference>
<dbReference type="HOGENOM" id="CLU_260430_0_0_1"/>
<dbReference type="EMBL" id="KL198091">
    <property type="protein sequence ID" value="KDQ08412.1"/>
    <property type="molecule type" value="Genomic_DNA"/>
</dbReference>
<feature type="region of interest" description="Disordered" evidence="2">
    <location>
        <begin position="1"/>
        <end position="36"/>
    </location>
</feature>
<dbReference type="Pfam" id="PF24883">
    <property type="entry name" value="NPHP3_N"/>
    <property type="match status" value="1"/>
</dbReference>
<dbReference type="STRING" id="930990.A0A067M989"/>
<dbReference type="SMART" id="SM00239">
    <property type="entry name" value="C2"/>
    <property type="match status" value="1"/>
</dbReference>
<dbReference type="PROSITE" id="PS50004">
    <property type="entry name" value="C2"/>
    <property type="match status" value="1"/>
</dbReference>
<dbReference type="SMART" id="SM00028">
    <property type="entry name" value="TPR"/>
    <property type="match status" value="4"/>
</dbReference>
<feature type="compositionally biased region" description="Polar residues" evidence="2">
    <location>
        <begin position="17"/>
        <end position="36"/>
    </location>
</feature>
<dbReference type="InterPro" id="IPR011990">
    <property type="entry name" value="TPR-like_helical_dom_sf"/>
</dbReference>
<dbReference type="Gene3D" id="1.25.40.10">
    <property type="entry name" value="Tetratricopeptide repeat domain"/>
    <property type="match status" value="3"/>
</dbReference>
<evidence type="ECO:0000256" key="2">
    <source>
        <dbReference type="SAM" id="MobiDB-lite"/>
    </source>
</evidence>
<dbReference type="InterPro" id="IPR056884">
    <property type="entry name" value="NPHP3-like_N"/>
</dbReference>
<gene>
    <name evidence="4" type="ORF">BOTBODRAFT_37983</name>
</gene>
<dbReference type="SUPFAM" id="SSF49562">
    <property type="entry name" value="C2 domain (Calcium/lipid-binding domain, CaLB)"/>
    <property type="match status" value="1"/>
</dbReference>
<feature type="domain" description="C2" evidence="3">
    <location>
        <begin position="21"/>
        <end position="146"/>
    </location>
</feature>
<dbReference type="PANTHER" id="PTHR10039">
    <property type="entry name" value="AMELOGENIN"/>
    <property type="match status" value="1"/>
</dbReference>
<evidence type="ECO:0000259" key="3">
    <source>
        <dbReference type="PROSITE" id="PS50004"/>
    </source>
</evidence>
<protein>
    <recommendedName>
        <fullName evidence="3">C2 domain-containing protein</fullName>
    </recommendedName>
</protein>
<accession>A0A067M989</accession>
<name>A0A067M989_BOTB1</name>
<sequence length="1378" mass="152156">MQAVPAEKDLPHRSPILDTSSMAQSSGTANDDGTVPSSTLEQMQIFVLSASNLPPSPRRRADPKAFVVLTASDQQHRTKGAKRSKAPEWGEEFILLGGNNSTLKIELKGVSGLITLSKKFCTEYLIGTTTIRFKELREMQRRAREDNSDYIICEMQAASPSGPRPSVSLRIHLELSAEPERPLDIAVAKVASARQDILDMPTKSVPTGLFDAATSAQKALEDIGSSKEVQTRFEAAISSVAAFVKMVDALADIHPYVKAAWTALSAGYKIAVAQKARDDTLSELLDSMSTALDLVCRFDKTAMHKDDISVILHVAKKTNECALFIQGYTQTKSFALRAIKGAISDSSDEMARFQKDFQILRQNLDTGAILSLTEGLSGINEDLYKINEGVKDVGRNVDRVAQAAFINQLPYADGASWDPEKVCLPDTREALLEDVWQWIKSAETSNAAEILCLTGVAGSGKSAIAHTVAHRCHKEGILASSFFFSRDFEERSHPKKLLSTFARDLTRDHRIREHISLAIESDQSITTASLSRQFPPLISEPCLRYPFDKSTVFVIDALDEGYTIELLKILRHGILQLPGTFRVFLTSREMEAIDIYLPRSAHIRFTTIDIHASANLADICVYVQRGLEDIGGQRNLEEGWPGRELTDKLTSKSEGLFQWASAVLQALENAYNPTRTLEKLLNETKTGLAPEKKMDEIYSKILQACDWDDDDFKRDYDLIMGAVLAAKSPLSVSTLQSFHSAIPDVKELLSRFGALLTGWRDPPTEQPVRILHLSLREFLTTRAHLSHPSAPFAICEKEHSQRLALLCLTVLNEDLRDDTPGVGYLWRDMADTGIPVIDKSEISGQLLYACEFWMAHVTEFEAPMPPNLVELLRTFLSTRLISWLEVSTWMGRFQPTQQLRAWIRKTLPEESDLLNEELRAHLRMALRRNSDRLSVMGRGEDAVAATREEIELARELVKDSPTLVKHSFVLAEALRKFSNQLASLGHREDALASITEAVGIYQHLAHHLPALFIGGLVMSLDSLSNRLADMSHRKDALAVIKEGIEIYRQLTTRDGPTGLNGYLANSLLTLFSQFSALGHRSDALEAAREAVELYRPMAASYPASYNGSLAGALTCLANGLSGLGRPAEALTAVEEAVQLHRELAIDRPARPSPNLALSLHTLSNQLALLGRREDALVASSESVELYRRLADDRPAVFNESLAGSLNNLSPWLLDLGRREEALAAIREAVGLYRSLHANEPLSAHAGGLAGALDTLSFCLSALDEREGALEAIREAMVLYRPLANEYPDASNNNLVELLNTLSIALSGLNHHEEALEAAAEAVEISRLLAQELPAVYNSRLAKYLRRASASLRDLGREDEAMMVEEEADELDPPKDSDT</sequence>
<dbReference type="Gene3D" id="2.60.40.150">
    <property type="entry name" value="C2 domain"/>
    <property type="match status" value="1"/>
</dbReference>
<dbReference type="Pfam" id="PF12862">
    <property type="entry name" value="ANAPC5"/>
    <property type="match status" value="3"/>
</dbReference>
<proteinExistence type="predicted"/>
<dbReference type="InterPro" id="IPR000008">
    <property type="entry name" value="C2_dom"/>
</dbReference>
<feature type="region of interest" description="Disordered" evidence="2">
    <location>
        <begin position="1357"/>
        <end position="1378"/>
    </location>
</feature>
<keyword evidence="1" id="KW-0677">Repeat</keyword>
<dbReference type="Proteomes" id="UP000027195">
    <property type="component" value="Unassembled WGS sequence"/>
</dbReference>
<organism evidence="4 5">
    <name type="scientific">Botryobasidium botryosum (strain FD-172 SS1)</name>
    <dbReference type="NCBI Taxonomy" id="930990"/>
    <lineage>
        <taxon>Eukaryota</taxon>
        <taxon>Fungi</taxon>
        <taxon>Dikarya</taxon>
        <taxon>Basidiomycota</taxon>
        <taxon>Agaricomycotina</taxon>
        <taxon>Agaricomycetes</taxon>
        <taxon>Cantharellales</taxon>
        <taxon>Botryobasidiaceae</taxon>
        <taxon>Botryobasidium</taxon>
    </lineage>
</organism>
<evidence type="ECO:0000313" key="5">
    <source>
        <dbReference type="Proteomes" id="UP000027195"/>
    </source>
</evidence>
<dbReference type="SUPFAM" id="SSF48452">
    <property type="entry name" value="TPR-like"/>
    <property type="match status" value="2"/>
</dbReference>
<dbReference type="InterPro" id="IPR026000">
    <property type="entry name" value="Apc5_dom"/>
</dbReference>
<feature type="compositionally biased region" description="Basic and acidic residues" evidence="2">
    <location>
        <begin position="1"/>
        <end position="12"/>
    </location>
</feature>
<evidence type="ECO:0000256" key="1">
    <source>
        <dbReference type="ARBA" id="ARBA00022737"/>
    </source>
</evidence>
<dbReference type="Pfam" id="PF00168">
    <property type="entry name" value="C2"/>
    <property type="match status" value="1"/>
</dbReference>
<dbReference type="Gene3D" id="3.40.50.300">
    <property type="entry name" value="P-loop containing nucleotide triphosphate hydrolases"/>
    <property type="match status" value="1"/>
</dbReference>
<dbReference type="InParanoid" id="A0A067M989"/>
<dbReference type="OrthoDB" id="2941793at2759"/>
<feature type="compositionally biased region" description="Acidic residues" evidence="2">
    <location>
        <begin position="1360"/>
        <end position="1370"/>
    </location>
</feature>
<dbReference type="InterPro" id="IPR035892">
    <property type="entry name" value="C2_domain_sf"/>
</dbReference>
<dbReference type="Pfam" id="PF13374">
    <property type="entry name" value="TPR_10"/>
    <property type="match status" value="2"/>
</dbReference>
<dbReference type="CDD" id="cd00030">
    <property type="entry name" value="C2"/>
    <property type="match status" value="1"/>
</dbReference>
<dbReference type="SUPFAM" id="SSF52540">
    <property type="entry name" value="P-loop containing nucleoside triphosphate hydrolases"/>
    <property type="match status" value="1"/>
</dbReference>
<reference evidence="5" key="1">
    <citation type="journal article" date="2014" name="Proc. Natl. Acad. Sci. U.S.A.">
        <title>Extensive sampling of basidiomycete genomes demonstrates inadequacy of the white-rot/brown-rot paradigm for wood decay fungi.</title>
        <authorList>
            <person name="Riley R."/>
            <person name="Salamov A.A."/>
            <person name="Brown D.W."/>
            <person name="Nagy L.G."/>
            <person name="Floudas D."/>
            <person name="Held B.W."/>
            <person name="Levasseur A."/>
            <person name="Lombard V."/>
            <person name="Morin E."/>
            <person name="Otillar R."/>
            <person name="Lindquist E.A."/>
            <person name="Sun H."/>
            <person name="LaButti K.M."/>
            <person name="Schmutz J."/>
            <person name="Jabbour D."/>
            <person name="Luo H."/>
            <person name="Baker S.E."/>
            <person name="Pisabarro A.G."/>
            <person name="Walton J.D."/>
            <person name="Blanchette R.A."/>
            <person name="Henrissat B."/>
            <person name="Martin F."/>
            <person name="Cullen D."/>
            <person name="Hibbett D.S."/>
            <person name="Grigoriev I.V."/>
        </authorList>
    </citation>
    <scope>NUCLEOTIDE SEQUENCE [LARGE SCALE GENOMIC DNA]</scope>
    <source>
        <strain evidence="5">FD-172 SS1</strain>
    </source>
</reference>
<keyword evidence="5" id="KW-1185">Reference proteome</keyword>
<dbReference type="InterPro" id="IPR019734">
    <property type="entry name" value="TPR_rpt"/>
</dbReference>
<evidence type="ECO:0000313" key="4">
    <source>
        <dbReference type="EMBL" id="KDQ08412.1"/>
    </source>
</evidence>
<dbReference type="PANTHER" id="PTHR10039:SF17">
    <property type="entry name" value="FUNGAL STAND N-TERMINAL GOODBYE DOMAIN-CONTAINING PROTEIN-RELATED"/>
    <property type="match status" value="1"/>
</dbReference>